<name>M2N6P6_BAUPA</name>
<dbReference type="AlphaFoldDB" id="M2N6P6"/>
<proteinExistence type="predicted"/>
<dbReference type="EMBL" id="KB445558">
    <property type="protein sequence ID" value="EMC94744.1"/>
    <property type="molecule type" value="Genomic_DNA"/>
</dbReference>
<gene>
    <name evidence="1" type="ORF">BAUCODRAFT_558726</name>
</gene>
<reference evidence="1 2" key="1">
    <citation type="journal article" date="2012" name="PLoS Pathog.">
        <title>Diverse lifestyles and strategies of plant pathogenesis encoded in the genomes of eighteen Dothideomycetes fungi.</title>
        <authorList>
            <person name="Ohm R.A."/>
            <person name="Feau N."/>
            <person name="Henrissat B."/>
            <person name="Schoch C.L."/>
            <person name="Horwitz B.A."/>
            <person name="Barry K.W."/>
            <person name="Condon B.J."/>
            <person name="Copeland A.C."/>
            <person name="Dhillon B."/>
            <person name="Glaser F."/>
            <person name="Hesse C.N."/>
            <person name="Kosti I."/>
            <person name="LaButti K."/>
            <person name="Lindquist E.A."/>
            <person name="Lucas S."/>
            <person name="Salamov A.A."/>
            <person name="Bradshaw R.E."/>
            <person name="Ciuffetti L."/>
            <person name="Hamelin R.C."/>
            <person name="Kema G.H.J."/>
            <person name="Lawrence C."/>
            <person name="Scott J.A."/>
            <person name="Spatafora J.W."/>
            <person name="Turgeon B.G."/>
            <person name="de Wit P.J.G.M."/>
            <person name="Zhong S."/>
            <person name="Goodwin S.B."/>
            <person name="Grigoriev I.V."/>
        </authorList>
    </citation>
    <scope>NUCLEOTIDE SEQUENCE [LARGE SCALE GENOMIC DNA]</scope>
    <source>
        <strain evidence="1 2">UAMH 10762</strain>
    </source>
</reference>
<accession>M2N6P6</accession>
<keyword evidence="2" id="KW-1185">Reference proteome</keyword>
<protein>
    <submittedName>
        <fullName evidence="1">Uncharacterized protein</fullName>
    </submittedName>
</protein>
<evidence type="ECO:0000313" key="1">
    <source>
        <dbReference type="EMBL" id="EMC94744.1"/>
    </source>
</evidence>
<evidence type="ECO:0000313" key="2">
    <source>
        <dbReference type="Proteomes" id="UP000011761"/>
    </source>
</evidence>
<dbReference type="Proteomes" id="UP000011761">
    <property type="component" value="Unassembled WGS sequence"/>
</dbReference>
<dbReference type="KEGG" id="bcom:BAUCODRAFT_558726"/>
<dbReference type="RefSeq" id="XP_007678471.1">
    <property type="nucleotide sequence ID" value="XM_007680281.1"/>
</dbReference>
<organism evidence="1 2">
    <name type="scientific">Baudoinia panamericana (strain UAMH 10762)</name>
    <name type="common">Angels' share fungus</name>
    <name type="synonym">Baudoinia compniacensis (strain UAMH 10762)</name>
    <dbReference type="NCBI Taxonomy" id="717646"/>
    <lineage>
        <taxon>Eukaryota</taxon>
        <taxon>Fungi</taxon>
        <taxon>Dikarya</taxon>
        <taxon>Ascomycota</taxon>
        <taxon>Pezizomycotina</taxon>
        <taxon>Dothideomycetes</taxon>
        <taxon>Dothideomycetidae</taxon>
        <taxon>Mycosphaerellales</taxon>
        <taxon>Teratosphaeriaceae</taxon>
        <taxon>Baudoinia</taxon>
    </lineage>
</organism>
<dbReference type="HOGENOM" id="CLU_2372466_0_0_1"/>
<sequence length="95" mass="10598">MFNAGVWHHLPVRLRELLWKRLGTLARWCYHERSCRLQPDSWSERPGCPLWGAPASAVDGCRIAAIEAMKWSTPVIATAVIVSFVSLAKATAPEV</sequence>
<dbReference type="GeneID" id="19115485"/>